<organism evidence="1">
    <name type="scientific">Hydrogenobacter sp</name>
    <dbReference type="NCBI Taxonomy" id="2152829"/>
    <lineage>
        <taxon>Bacteria</taxon>
        <taxon>Pseudomonadati</taxon>
        <taxon>Aquificota</taxon>
        <taxon>Aquificia</taxon>
        <taxon>Aquificales</taxon>
        <taxon>Aquificaceae</taxon>
        <taxon>Hydrogenobacter</taxon>
    </lineage>
</organism>
<gene>
    <name evidence="1" type="ORF">ENO47_00540</name>
</gene>
<name>A0A7C2VG81_9AQUI</name>
<protein>
    <submittedName>
        <fullName evidence="1">Uncharacterized protein</fullName>
    </submittedName>
</protein>
<reference evidence="1" key="1">
    <citation type="journal article" date="2020" name="mSystems">
        <title>Genome- and Community-Level Interaction Insights into Carbon Utilization and Element Cycling Functions of Hydrothermarchaeota in Hydrothermal Sediment.</title>
        <authorList>
            <person name="Zhou Z."/>
            <person name="Liu Y."/>
            <person name="Xu W."/>
            <person name="Pan J."/>
            <person name="Luo Z.H."/>
            <person name="Li M."/>
        </authorList>
    </citation>
    <scope>NUCLEOTIDE SEQUENCE [LARGE SCALE GENOMIC DNA]</scope>
    <source>
        <strain evidence="1">SpSt-132</strain>
    </source>
</reference>
<comment type="caution">
    <text evidence="1">The sequence shown here is derived from an EMBL/GenBank/DDBJ whole genome shotgun (WGS) entry which is preliminary data.</text>
</comment>
<proteinExistence type="predicted"/>
<sequence>MIEFVPDGRFRTINLFRGEPYERGDINLVLTVIHRFAQEKDEIYFLPPTPEDGILSRVEFHFYDEQMPNPVVHGGEGYAFGKYDIERIRANILNLPRLMTKGLKEVHVVYANFRGVPVSIVLKDDFIFLIVQILPNTYHLKLI</sequence>
<dbReference type="AlphaFoldDB" id="A0A7C2VG81"/>
<evidence type="ECO:0000313" key="1">
    <source>
        <dbReference type="EMBL" id="HEW45156.1"/>
    </source>
</evidence>
<accession>A0A7C2VG81</accession>
<dbReference type="EMBL" id="DSFP01000010">
    <property type="protein sequence ID" value="HEW45156.1"/>
    <property type="molecule type" value="Genomic_DNA"/>
</dbReference>